<dbReference type="InterPro" id="IPR036390">
    <property type="entry name" value="WH_DNA-bd_sf"/>
</dbReference>
<evidence type="ECO:0000259" key="4">
    <source>
        <dbReference type="PROSITE" id="PS50987"/>
    </source>
</evidence>
<keyword evidence="1" id="KW-0805">Transcription regulation</keyword>
<protein>
    <submittedName>
        <fullName evidence="5">Transcriptional regulator, ArsR family</fullName>
    </submittedName>
</protein>
<dbReference type="PRINTS" id="PR00778">
    <property type="entry name" value="HTHARSR"/>
</dbReference>
<dbReference type="Gene3D" id="1.10.10.10">
    <property type="entry name" value="Winged helix-like DNA-binding domain superfamily/Winged helix DNA-binding domain"/>
    <property type="match status" value="1"/>
</dbReference>
<evidence type="ECO:0000313" key="6">
    <source>
        <dbReference type="Proteomes" id="UP001157946"/>
    </source>
</evidence>
<keyword evidence="6" id="KW-1185">Reference proteome</keyword>
<dbReference type="NCBIfam" id="NF033788">
    <property type="entry name" value="HTH_metalloreg"/>
    <property type="match status" value="1"/>
</dbReference>
<evidence type="ECO:0000256" key="2">
    <source>
        <dbReference type="ARBA" id="ARBA00023125"/>
    </source>
</evidence>
<dbReference type="InterPro" id="IPR036388">
    <property type="entry name" value="WH-like_DNA-bd_sf"/>
</dbReference>
<dbReference type="InterPro" id="IPR001845">
    <property type="entry name" value="HTH_ArsR_DNA-bd_dom"/>
</dbReference>
<dbReference type="GO" id="GO:0003677">
    <property type="term" value="F:DNA binding"/>
    <property type="evidence" value="ECO:0007669"/>
    <property type="project" value="UniProtKB-KW"/>
</dbReference>
<gene>
    <name evidence="5" type="ORF">SAMN06265361_103106</name>
</gene>
<dbReference type="PANTHER" id="PTHR33154:SF18">
    <property type="entry name" value="ARSENICAL RESISTANCE OPERON REPRESSOR"/>
    <property type="match status" value="1"/>
</dbReference>
<evidence type="ECO:0000256" key="1">
    <source>
        <dbReference type="ARBA" id="ARBA00023015"/>
    </source>
</evidence>
<dbReference type="PANTHER" id="PTHR33154">
    <property type="entry name" value="TRANSCRIPTIONAL REGULATOR, ARSR FAMILY"/>
    <property type="match status" value="1"/>
</dbReference>
<sequence length="108" mass="12625">MMDWEQIAECHKALADKTRLRILALLKVEELCVCELVEILNMTQPAVSQHMRKLKNAKLVKERRNGQWVFYSLDGSIYPFFQSVLETLPKMRSEIEELKKSGRKVVCD</sequence>
<keyword evidence="3" id="KW-0804">Transcription</keyword>
<dbReference type="SUPFAM" id="SSF46785">
    <property type="entry name" value="Winged helix' DNA-binding domain"/>
    <property type="match status" value="1"/>
</dbReference>
<dbReference type="AlphaFoldDB" id="A0AA45WNG7"/>
<comment type="caution">
    <text evidence="5">The sequence shown here is derived from an EMBL/GenBank/DDBJ whole genome shotgun (WGS) entry which is preliminary data.</text>
</comment>
<proteinExistence type="predicted"/>
<accession>A0AA45WNG7</accession>
<evidence type="ECO:0000313" key="5">
    <source>
        <dbReference type="EMBL" id="SMP18107.1"/>
    </source>
</evidence>
<dbReference type="SMART" id="SM00418">
    <property type="entry name" value="HTH_ARSR"/>
    <property type="match status" value="1"/>
</dbReference>
<dbReference type="InterPro" id="IPR051081">
    <property type="entry name" value="HTH_MetalResp_TranReg"/>
</dbReference>
<reference evidence="5" key="1">
    <citation type="submission" date="2017-05" db="EMBL/GenBank/DDBJ databases">
        <authorList>
            <person name="Varghese N."/>
            <person name="Submissions S."/>
        </authorList>
    </citation>
    <scope>NUCLEOTIDE SEQUENCE</scope>
    <source>
        <strain evidence="5">DSM 45262</strain>
    </source>
</reference>
<dbReference type="Proteomes" id="UP001157946">
    <property type="component" value="Unassembled WGS sequence"/>
</dbReference>
<dbReference type="GO" id="GO:0003700">
    <property type="term" value="F:DNA-binding transcription factor activity"/>
    <property type="evidence" value="ECO:0007669"/>
    <property type="project" value="InterPro"/>
</dbReference>
<dbReference type="EMBL" id="FXTU01000003">
    <property type="protein sequence ID" value="SMP18107.1"/>
    <property type="molecule type" value="Genomic_DNA"/>
</dbReference>
<name>A0AA45WNG7_9BACL</name>
<organism evidence="5 6">
    <name type="scientific">Laceyella tengchongensis</name>
    <dbReference type="NCBI Taxonomy" id="574699"/>
    <lineage>
        <taxon>Bacteria</taxon>
        <taxon>Bacillati</taxon>
        <taxon>Bacillota</taxon>
        <taxon>Bacilli</taxon>
        <taxon>Bacillales</taxon>
        <taxon>Thermoactinomycetaceae</taxon>
        <taxon>Laceyella</taxon>
    </lineage>
</organism>
<dbReference type="PROSITE" id="PS50987">
    <property type="entry name" value="HTH_ARSR_2"/>
    <property type="match status" value="1"/>
</dbReference>
<dbReference type="CDD" id="cd00090">
    <property type="entry name" value="HTH_ARSR"/>
    <property type="match status" value="1"/>
</dbReference>
<dbReference type="Pfam" id="PF01022">
    <property type="entry name" value="HTH_5"/>
    <property type="match status" value="1"/>
</dbReference>
<dbReference type="InterPro" id="IPR011991">
    <property type="entry name" value="ArsR-like_HTH"/>
</dbReference>
<feature type="domain" description="HTH arsR-type" evidence="4">
    <location>
        <begin position="1"/>
        <end position="92"/>
    </location>
</feature>
<keyword evidence="2" id="KW-0238">DNA-binding</keyword>
<evidence type="ECO:0000256" key="3">
    <source>
        <dbReference type="ARBA" id="ARBA00023163"/>
    </source>
</evidence>